<keyword evidence="5" id="KW-1185">Reference proteome</keyword>
<dbReference type="AlphaFoldDB" id="A0A919FZK7"/>
<comment type="caution">
    <text evidence="4">The sequence shown here is derived from an EMBL/GenBank/DDBJ whole genome shotgun (WGS) entry which is preliminary data.</text>
</comment>
<feature type="compositionally biased region" description="Basic and acidic residues" evidence="1">
    <location>
        <begin position="1"/>
        <end position="17"/>
    </location>
</feature>
<reference evidence="4" key="1">
    <citation type="journal article" date="2014" name="Int. J. Syst. Evol. Microbiol.">
        <title>Complete genome sequence of Corynebacterium casei LMG S-19264T (=DSM 44701T), isolated from a smear-ripened cheese.</title>
        <authorList>
            <consortium name="US DOE Joint Genome Institute (JGI-PGF)"/>
            <person name="Walter F."/>
            <person name="Albersmeier A."/>
            <person name="Kalinowski J."/>
            <person name="Ruckert C."/>
        </authorList>
    </citation>
    <scope>NUCLEOTIDE SEQUENCE</scope>
    <source>
        <strain evidence="4">CGMCC 4.7398</strain>
    </source>
</reference>
<keyword evidence="2" id="KW-0472">Membrane</keyword>
<evidence type="ECO:0000259" key="3">
    <source>
        <dbReference type="Pfam" id="PF00144"/>
    </source>
</evidence>
<gene>
    <name evidence="4" type="ORF">GCM10017772_29330</name>
</gene>
<organism evidence="4 5">
    <name type="scientific">Promicromonospora soli</name>
    <dbReference type="NCBI Taxonomy" id="2035533"/>
    <lineage>
        <taxon>Bacteria</taxon>
        <taxon>Bacillati</taxon>
        <taxon>Actinomycetota</taxon>
        <taxon>Actinomycetes</taxon>
        <taxon>Micrococcales</taxon>
        <taxon>Promicromonosporaceae</taxon>
        <taxon>Promicromonospora</taxon>
    </lineage>
</organism>
<evidence type="ECO:0000256" key="2">
    <source>
        <dbReference type="SAM" id="Phobius"/>
    </source>
</evidence>
<dbReference type="EMBL" id="BNAS01000004">
    <property type="protein sequence ID" value="GHH74779.1"/>
    <property type="molecule type" value="Genomic_DNA"/>
</dbReference>
<dbReference type="RefSeq" id="WP_189670004.1">
    <property type="nucleotide sequence ID" value="NZ_BNAS01000004.1"/>
</dbReference>
<accession>A0A919FZK7</accession>
<dbReference type="InterPro" id="IPR050491">
    <property type="entry name" value="AmpC-like"/>
</dbReference>
<evidence type="ECO:0000256" key="1">
    <source>
        <dbReference type="SAM" id="MobiDB-lite"/>
    </source>
</evidence>
<reference evidence="4" key="2">
    <citation type="submission" date="2020-09" db="EMBL/GenBank/DDBJ databases">
        <authorList>
            <person name="Sun Q."/>
            <person name="Zhou Y."/>
        </authorList>
    </citation>
    <scope>NUCLEOTIDE SEQUENCE</scope>
    <source>
        <strain evidence="4">CGMCC 4.7398</strain>
    </source>
</reference>
<feature type="transmembrane region" description="Helical" evidence="2">
    <location>
        <begin position="683"/>
        <end position="701"/>
    </location>
</feature>
<dbReference type="InterPro" id="IPR001466">
    <property type="entry name" value="Beta-lactam-related"/>
</dbReference>
<evidence type="ECO:0000313" key="5">
    <source>
        <dbReference type="Proteomes" id="UP000627369"/>
    </source>
</evidence>
<evidence type="ECO:0000313" key="4">
    <source>
        <dbReference type="EMBL" id="GHH74779.1"/>
    </source>
</evidence>
<dbReference type="PANTHER" id="PTHR46825:SF9">
    <property type="entry name" value="BETA-LACTAMASE-RELATED DOMAIN-CONTAINING PROTEIN"/>
    <property type="match status" value="1"/>
</dbReference>
<feature type="transmembrane region" description="Helical" evidence="2">
    <location>
        <begin position="619"/>
        <end position="641"/>
    </location>
</feature>
<dbReference type="SUPFAM" id="SSF56601">
    <property type="entry name" value="beta-lactamase/transpeptidase-like"/>
    <property type="match status" value="1"/>
</dbReference>
<name>A0A919FZK7_9MICO</name>
<keyword evidence="2" id="KW-1133">Transmembrane helix</keyword>
<dbReference type="Proteomes" id="UP000627369">
    <property type="component" value="Unassembled WGS sequence"/>
</dbReference>
<dbReference type="Gene3D" id="3.40.710.10">
    <property type="entry name" value="DD-peptidase/beta-lactamase superfamily"/>
    <property type="match status" value="1"/>
</dbReference>
<feature type="domain" description="Beta-lactamase-related" evidence="3">
    <location>
        <begin position="86"/>
        <end position="411"/>
    </location>
</feature>
<proteinExistence type="predicted"/>
<dbReference type="PANTHER" id="PTHR46825">
    <property type="entry name" value="D-ALANYL-D-ALANINE-CARBOXYPEPTIDASE/ENDOPEPTIDASE AMPH"/>
    <property type="match status" value="1"/>
</dbReference>
<sequence>MLSSHDHTPVERPDRALSGRPGGIRPPARRAAALTALGILAVSLAAGAPASAATATTAVEPTPPPPISAPAGERPLVRSDVDAWLDGLLPAALESAGIAGGVVSVVHDGEILTTRGYGYSDTGSTGGEAVPVDAENTLFRPGSVSKLFTATAVMQLVESGDLDLDTDVAEYLDFDVPRSFDEPMTLRSLLTHTAGFEERIGGLIGAGDTAVNLREALATEPPEQIYEPGTVPAYSNYGNALAGYVVERVSGMPFEEYVQRNVLTPAGMTSSTFEQPLPTGLGDRMSNGYATSSAAPGPFEIVGTPPAGSLTSTAPDMARFMLAQLGEPGAGELLEPETLDLMHAPALDESTLGNLAAGPRMTLGFFDESRNGHRIVGHGGDTQYFHSHLQIYPQERTGIFVSLNSTGNSAYASLALRESVLHGFSNRYFPASTAPDAAASGTSVESGATEATAKEHAAIAEGSYVASRGMQSTFLAALDVFSSTQVTARADGRLLITPGPGTDSPALYEEVAPWVWREVGGQRTLGMRAVDNKVQAIGYEGAFALLPAQPERTRAVAIPVLAGSALILLVTAVAWPVGAIRRRIRKRSLPAAAGRQRPAGNGRLRPEGSGGAVRILTKIAAVCVTLALAGWTITVLTVMSLQDVPVASLRQLQVLQGLGVLGLVPAVLQVVDEVRHRRSSARIVGAVLVVLALAGAAWFAIEFRLLAPSVSY</sequence>
<feature type="transmembrane region" description="Helical" evidence="2">
    <location>
        <begin position="653"/>
        <end position="671"/>
    </location>
</feature>
<feature type="transmembrane region" description="Helical" evidence="2">
    <location>
        <begin position="556"/>
        <end position="577"/>
    </location>
</feature>
<feature type="region of interest" description="Disordered" evidence="1">
    <location>
        <begin position="1"/>
        <end position="25"/>
    </location>
</feature>
<keyword evidence="2" id="KW-0812">Transmembrane</keyword>
<protein>
    <recommendedName>
        <fullName evidence="3">Beta-lactamase-related domain-containing protein</fullName>
    </recommendedName>
</protein>
<dbReference type="InterPro" id="IPR012338">
    <property type="entry name" value="Beta-lactam/transpept-like"/>
</dbReference>
<dbReference type="Pfam" id="PF00144">
    <property type="entry name" value="Beta-lactamase"/>
    <property type="match status" value="1"/>
</dbReference>